<dbReference type="GO" id="GO:0004843">
    <property type="term" value="F:cysteine-type deubiquitinase activity"/>
    <property type="evidence" value="ECO:0007669"/>
    <property type="project" value="UniProtKB-UniRule"/>
</dbReference>
<evidence type="ECO:0000313" key="12">
    <source>
        <dbReference type="Proteomes" id="UP000187209"/>
    </source>
</evidence>
<evidence type="ECO:0000256" key="8">
    <source>
        <dbReference type="SAM" id="MobiDB-lite"/>
    </source>
</evidence>
<dbReference type="PROSITE" id="PS00973">
    <property type="entry name" value="USP_2"/>
    <property type="match status" value="1"/>
</dbReference>
<evidence type="ECO:0000313" key="11">
    <source>
        <dbReference type="EMBL" id="OMJ66175.1"/>
    </source>
</evidence>
<feature type="domain" description="DUSP" evidence="10">
    <location>
        <begin position="13"/>
        <end position="138"/>
    </location>
</feature>
<dbReference type="Pfam" id="PF06337">
    <property type="entry name" value="DUSP"/>
    <property type="match status" value="1"/>
</dbReference>
<dbReference type="SUPFAM" id="SSF143791">
    <property type="entry name" value="DUSP-like"/>
    <property type="match status" value="1"/>
</dbReference>
<dbReference type="GO" id="GO:0006508">
    <property type="term" value="P:proteolysis"/>
    <property type="evidence" value="ECO:0007669"/>
    <property type="project" value="UniProtKB-KW"/>
</dbReference>
<name>A0A1R2AP04_9CILI</name>
<dbReference type="Pfam" id="PF00443">
    <property type="entry name" value="UCH"/>
    <property type="match status" value="1"/>
</dbReference>
<keyword evidence="3 7" id="KW-0645">Protease</keyword>
<evidence type="ECO:0000256" key="1">
    <source>
        <dbReference type="ARBA" id="ARBA00000707"/>
    </source>
</evidence>
<sequence>MSIISKMEISNKKVTLRTYKNILKYLGGEEDDVTRIGSYPIENTEWYIISSTWMKKFHNFFKQSEKQPLSFNLACGKEDIGEIDNSDIIIIKDNYYIHDYAIKSELVVNYHFFPVCQKIWNILFDVFGCNKIIKRKSILTKRKRNETRIEYFYAMINMAHVFEAKRLDDEFMIYHVSIKDNFALLIDIAKEKYKHEGDYFNIKFWKIDENSNISSMLNNIFSNESEAERKINGQLFKETTKRIEKLQEVTKKTYFFADIMHSENQKDSFVPNNDINQSQHRPNPKVSEKKELNKYSYSQTQFQYYIQSGVQPLVRTDRSRMGHTGLQNLGNTCYMNATLQCLSNTRFLTEFFLSDQYLRHINTDNENGSKCELVKEYAIFIKEVWFGAQNVYSPWNFKRVFSDIATQFIGTNQQDSHEMLSYLLEKLHENLNRSRIKKPENEVDNPEEISSEKCWNKFTAYNDSFIVETFFGQLKSILECSLCGNKSVTYDPFNILTLDIPKEGKDLKKVLVFINLEVIRVTVNAPNHCDAHVIKDKVGDIFGFNSEELIIADIKENKFTCILKDNDRTRKKMVLAVYKKNVNKLGDELISVFLEFKSTNSMFDPNVPYPRLVEIMKMNNTKDLYMHLFEYLTLIKGEFTGNIQTRYREKFSKSNGGKGKDDFFTIKTSNISKKPCAVCRSDQCFGCYIPYGETLTLEKMVENAKESNIKIAVLLKDINQYENILKKVTERDSLHNLNFDTTGKRKYTLENCLDLFTEKEQLAHDNRTMCSKCFRENKGYKTLKINRLPKVLIIHLKRFKKKNDQFSNKRDDFVEFPIDKLNMQKYSKSEASYNLFAITNHTGNIASGHYTAQAKCHDGQWREFDDNTVTAVNRDRLVSKAAYVLFYSKANNKIIGD</sequence>
<protein>
    <recommendedName>
        <fullName evidence="7">Ubiquitin carboxyl-terminal hydrolase</fullName>
        <ecNumber evidence="7">3.4.19.12</ecNumber>
    </recommendedName>
</protein>
<dbReference type="PROSITE" id="PS00972">
    <property type="entry name" value="USP_1"/>
    <property type="match status" value="1"/>
</dbReference>
<evidence type="ECO:0000256" key="7">
    <source>
        <dbReference type="RuleBase" id="RU366025"/>
    </source>
</evidence>
<dbReference type="PANTHER" id="PTHR21646">
    <property type="entry name" value="UBIQUITIN CARBOXYL-TERMINAL HYDROLASE"/>
    <property type="match status" value="1"/>
</dbReference>
<dbReference type="Gene3D" id="3.90.70.10">
    <property type="entry name" value="Cysteine proteinases"/>
    <property type="match status" value="2"/>
</dbReference>
<dbReference type="InterPro" id="IPR035927">
    <property type="entry name" value="DUSP-like_sf"/>
</dbReference>
<feature type="domain" description="USP" evidence="9">
    <location>
        <begin position="324"/>
        <end position="890"/>
    </location>
</feature>
<dbReference type="EC" id="3.4.19.12" evidence="7"/>
<reference evidence="11 12" key="1">
    <citation type="submission" date="2016-11" db="EMBL/GenBank/DDBJ databases">
        <title>The macronuclear genome of Stentor coeruleus: a giant cell with tiny introns.</title>
        <authorList>
            <person name="Slabodnick M."/>
            <person name="Ruby J.G."/>
            <person name="Reiff S.B."/>
            <person name="Swart E.C."/>
            <person name="Gosai S."/>
            <person name="Prabakaran S."/>
            <person name="Witkowska E."/>
            <person name="Larue G.E."/>
            <person name="Fisher S."/>
            <person name="Freeman R.M."/>
            <person name="Gunawardena J."/>
            <person name="Chu W."/>
            <person name="Stover N.A."/>
            <person name="Gregory B.D."/>
            <person name="Nowacki M."/>
            <person name="Derisi J."/>
            <person name="Roy S.W."/>
            <person name="Marshall W.F."/>
            <person name="Sood P."/>
        </authorList>
    </citation>
    <scope>NUCLEOTIDE SEQUENCE [LARGE SCALE GENOMIC DNA]</scope>
    <source>
        <strain evidence="11">WM001</strain>
    </source>
</reference>
<dbReference type="InterPro" id="IPR006615">
    <property type="entry name" value="Pept_C19_DUSP"/>
</dbReference>
<evidence type="ECO:0000256" key="2">
    <source>
        <dbReference type="ARBA" id="ARBA00009085"/>
    </source>
</evidence>
<comment type="catalytic activity">
    <reaction evidence="1 7">
        <text>Thiol-dependent hydrolysis of ester, thioester, amide, peptide and isopeptide bonds formed by the C-terminal Gly of ubiquitin (a 76-residue protein attached to proteins as an intracellular targeting signal).</text>
        <dbReference type="EC" id="3.4.19.12"/>
    </reaction>
</comment>
<keyword evidence="4 7" id="KW-0833">Ubl conjugation pathway</keyword>
<dbReference type="OrthoDB" id="292964at2759"/>
<keyword evidence="12" id="KW-1185">Reference proteome</keyword>
<evidence type="ECO:0000256" key="4">
    <source>
        <dbReference type="ARBA" id="ARBA00022786"/>
    </source>
</evidence>
<dbReference type="PROSITE" id="PS50235">
    <property type="entry name" value="USP_3"/>
    <property type="match status" value="1"/>
</dbReference>
<evidence type="ECO:0000256" key="6">
    <source>
        <dbReference type="ARBA" id="ARBA00022807"/>
    </source>
</evidence>
<dbReference type="GO" id="GO:0016579">
    <property type="term" value="P:protein deubiquitination"/>
    <property type="evidence" value="ECO:0007669"/>
    <property type="project" value="InterPro"/>
</dbReference>
<dbReference type="InterPro" id="IPR018200">
    <property type="entry name" value="USP_CS"/>
</dbReference>
<feature type="region of interest" description="Disordered" evidence="8">
    <location>
        <begin position="266"/>
        <end position="289"/>
    </location>
</feature>
<dbReference type="SUPFAM" id="SSF54001">
    <property type="entry name" value="Cysteine proteinases"/>
    <property type="match status" value="1"/>
</dbReference>
<dbReference type="PANTHER" id="PTHR21646:SF24">
    <property type="entry name" value="UBIQUITIN CARBOXYL-TERMINAL HYDROLASE"/>
    <property type="match status" value="1"/>
</dbReference>
<dbReference type="InterPro" id="IPR028889">
    <property type="entry name" value="USP"/>
</dbReference>
<accession>A0A1R2AP04</accession>
<dbReference type="InterPro" id="IPR038765">
    <property type="entry name" value="Papain-like_cys_pep_sf"/>
</dbReference>
<dbReference type="InterPro" id="IPR001394">
    <property type="entry name" value="Peptidase_C19_UCH"/>
</dbReference>
<comment type="caution">
    <text evidence="11">The sequence shown here is derived from an EMBL/GenBank/DDBJ whole genome shotgun (WGS) entry which is preliminary data.</text>
</comment>
<evidence type="ECO:0000259" key="10">
    <source>
        <dbReference type="PROSITE" id="PS51283"/>
    </source>
</evidence>
<dbReference type="PROSITE" id="PS51283">
    <property type="entry name" value="DUSP"/>
    <property type="match status" value="1"/>
</dbReference>
<proteinExistence type="inferred from homology"/>
<gene>
    <name evidence="11" type="ORF">SteCoe_37079</name>
</gene>
<keyword evidence="5 7" id="KW-0378">Hydrolase</keyword>
<organism evidence="11 12">
    <name type="scientific">Stentor coeruleus</name>
    <dbReference type="NCBI Taxonomy" id="5963"/>
    <lineage>
        <taxon>Eukaryota</taxon>
        <taxon>Sar</taxon>
        <taxon>Alveolata</taxon>
        <taxon>Ciliophora</taxon>
        <taxon>Postciliodesmatophora</taxon>
        <taxon>Heterotrichea</taxon>
        <taxon>Heterotrichida</taxon>
        <taxon>Stentoridae</taxon>
        <taxon>Stentor</taxon>
    </lineage>
</organism>
<evidence type="ECO:0000256" key="5">
    <source>
        <dbReference type="ARBA" id="ARBA00022801"/>
    </source>
</evidence>
<evidence type="ECO:0000259" key="9">
    <source>
        <dbReference type="PROSITE" id="PS50235"/>
    </source>
</evidence>
<dbReference type="InterPro" id="IPR050185">
    <property type="entry name" value="Ub_carboxyl-term_hydrolase"/>
</dbReference>
<dbReference type="AlphaFoldDB" id="A0A1R2AP04"/>
<dbReference type="Gene3D" id="3.30.2230.10">
    <property type="entry name" value="DUSP-like"/>
    <property type="match status" value="1"/>
</dbReference>
<evidence type="ECO:0000256" key="3">
    <source>
        <dbReference type="ARBA" id="ARBA00022670"/>
    </source>
</evidence>
<dbReference type="Proteomes" id="UP000187209">
    <property type="component" value="Unassembled WGS sequence"/>
</dbReference>
<feature type="compositionally biased region" description="Polar residues" evidence="8">
    <location>
        <begin position="270"/>
        <end position="281"/>
    </location>
</feature>
<comment type="similarity">
    <text evidence="2 7">Belongs to the peptidase C19 family.</text>
</comment>
<dbReference type="EMBL" id="MPUH01001797">
    <property type="protein sequence ID" value="OMJ66175.1"/>
    <property type="molecule type" value="Genomic_DNA"/>
</dbReference>
<keyword evidence="6 7" id="KW-0788">Thiol protease</keyword>